<organism evidence="3 4">
    <name type="scientific">Candidatus Galacturonatibacter soehngenii</name>
    <dbReference type="NCBI Taxonomy" id="2307010"/>
    <lineage>
        <taxon>Bacteria</taxon>
        <taxon>Bacillati</taxon>
        <taxon>Bacillota</taxon>
        <taxon>Clostridia</taxon>
        <taxon>Lachnospirales</taxon>
        <taxon>Lachnospiraceae</taxon>
        <taxon>Candidatus Galacturonatibacter</taxon>
    </lineage>
</organism>
<accession>A0A7V7QJ96</accession>
<evidence type="ECO:0008006" key="5">
    <source>
        <dbReference type="Google" id="ProtNLM"/>
    </source>
</evidence>
<protein>
    <recommendedName>
        <fullName evidence="5">DUF2802 domain-containing protein</fullName>
    </recommendedName>
</protein>
<dbReference type="OrthoDB" id="2086261at2"/>
<evidence type="ECO:0000256" key="2">
    <source>
        <dbReference type="SAM" id="Phobius"/>
    </source>
</evidence>
<dbReference type="RefSeq" id="WP_151144214.1">
    <property type="nucleotide sequence ID" value="NZ_WAGX01000005.1"/>
</dbReference>
<dbReference type="Pfam" id="PF19610">
    <property type="entry name" value="DUF6115"/>
    <property type="match status" value="2"/>
</dbReference>
<reference evidence="3 4" key="1">
    <citation type="submission" date="2019-09" db="EMBL/GenBank/DDBJ databases">
        <authorList>
            <person name="Valk L.C."/>
        </authorList>
    </citation>
    <scope>NUCLEOTIDE SEQUENCE [LARGE SCALE GENOMIC DNA]</scope>
    <source>
        <strain evidence="3">GalUA</strain>
    </source>
</reference>
<keyword evidence="2" id="KW-0812">Transmembrane</keyword>
<dbReference type="AlphaFoldDB" id="A0A7V7QJ96"/>
<feature type="transmembrane region" description="Helical" evidence="2">
    <location>
        <begin position="6"/>
        <end position="23"/>
    </location>
</feature>
<reference evidence="3 4" key="2">
    <citation type="submission" date="2020-02" db="EMBL/GenBank/DDBJ databases">
        <title>Candidatus Galacturonibacter soehngenii shows hetero-acetogenic catabolism of galacturonic acid but lacks a canonical carbon monoxide dehydrogenase/acetyl-CoA synthase complex.</title>
        <authorList>
            <person name="Diender M."/>
            <person name="Stouten G.R."/>
            <person name="Petersen J.F."/>
            <person name="Nielsen P.H."/>
            <person name="Dueholm M.S."/>
            <person name="Pronk J.T."/>
            <person name="Van Loosdrecht M.C.M."/>
        </authorList>
    </citation>
    <scope>NUCLEOTIDE SEQUENCE [LARGE SCALE GENOMIC DNA]</scope>
    <source>
        <strain evidence="3">GalUA</strain>
    </source>
</reference>
<evidence type="ECO:0000256" key="1">
    <source>
        <dbReference type="SAM" id="Coils"/>
    </source>
</evidence>
<evidence type="ECO:0000313" key="3">
    <source>
        <dbReference type="EMBL" id="KAB1437679.1"/>
    </source>
</evidence>
<sequence>MTAFEILLVIIGLILFGGSFFISEKITATKEQLKVAIDENEVKKLLQSQIKDMDEELTQIIVDNIDNSTDEVKRSMEKLSNEKIMAIDEYSTTVMESIHKSHNEVLFLYGMLNDKKAEIKETADLITKANKGINKKLAEALELIEKMDSQILFLNQYSDKQNVTLDRMEKSTHAIEVLEEQLHKIEQMALQFSTDRNLVEDKLSKQEATQINEKSHEVILTQASGIEIKNNNLMDNSFVNNENENNENDIEEILENISKDSHISEDEKKDASNYNNKIIEMSKKGQSAFDIARTLGLGVGEVQLVIDLFVGGKQ</sequence>
<dbReference type="EMBL" id="WAGX01000005">
    <property type="protein sequence ID" value="KAB1437679.1"/>
    <property type="molecule type" value="Genomic_DNA"/>
</dbReference>
<keyword evidence="4" id="KW-1185">Reference proteome</keyword>
<dbReference type="InterPro" id="IPR046118">
    <property type="entry name" value="DUF6115"/>
</dbReference>
<dbReference type="Proteomes" id="UP000461768">
    <property type="component" value="Unassembled WGS sequence"/>
</dbReference>
<keyword evidence="2" id="KW-1133">Transmembrane helix</keyword>
<name>A0A7V7QJ96_9FIRM</name>
<feature type="coiled-coil region" evidence="1">
    <location>
        <begin position="130"/>
        <end position="188"/>
    </location>
</feature>
<keyword evidence="2" id="KW-0472">Membrane</keyword>
<gene>
    <name evidence="3" type="ORF">F7O84_08750</name>
</gene>
<keyword evidence="1" id="KW-0175">Coiled coil</keyword>
<comment type="caution">
    <text evidence="3">The sequence shown here is derived from an EMBL/GenBank/DDBJ whole genome shotgun (WGS) entry which is preliminary data.</text>
</comment>
<evidence type="ECO:0000313" key="4">
    <source>
        <dbReference type="Proteomes" id="UP000461768"/>
    </source>
</evidence>
<proteinExistence type="predicted"/>